<keyword evidence="2" id="KW-1185">Reference proteome</keyword>
<proteinExistence type="predicted"/>
<gene>
    <name evidence="1" type="ORF">CDAR_304331</name>
</gene>
<evidence type="ECO:0000313" key="2">
    <source>
        <dbReference type="Proteomes" id="UP001054837"/>
    </source>
</evidence>
<sequence>MQSAYGEGEESWLGRNLNEARVKAFRAVDQWLECTLKSPAMMLGSGRFFRGLGEANQFKMGLKFVPCCDRQFHLKA</sequence>
<dbReference type="AlphaFoldDB" id="A0AAV4NXB2"/>
<accession>A0AAV4NXB2</accession>
<dbReference type="EMBL" id="BPLQ01002181">
    <property type="protein sequence ID" value="GIX89439.1"/>
    <property type="molecule type" value="Genomic_DNA"/>
</dbReference>
<evidence type="ECO:0000313" key="1">
    <source>
        <dbReference type="EMBL" id="GIX89439.1"/>
    </source>
</evidence>
<comment type="caution">
    <text evidence="1">The sequence shown here is derived from an EMBL/GenBank/DDBJ whole genome shotgun (WGS) entry which is preliminary data.</text>
</comment>
<protein>
    <submittedName>
        <fullName evidence="1">Uncharacterized protein</fullName>
    </submittedName>
</protein>
<dbReference type="Proteomes" id="UP001054837">
    <property type="component" value="Unassembled WGS sequence"/>
</dbReference>
<reference evidence="1 2" key="1">
    <citation type="submission" date="2021-06" db="EMBL/GenBank/DDBJ databases">
        <title>Caerostris darwini draft genome.</title>
        <authorList>
            <person name="Kono N."/>
            <person name="Arakawa K."/>
        </authorList>
    </citation>
    <scope>NUCLEOTIDE SEQUENCE [LARGE SCALE GENOMIC DNA]</scope>
</reference>
<name>A0AAV4NXB2_9ARAC</name>
<organism evidence="1 2">
    <name type="scientific">Caerostris darwini</name>
    <dbReference type="NCBI Taxonomy" id="1538125"/>
    <lineage>
        <taxon>Eukaryota</taxon>
        <taxon>Metazoa</taxon>
        <taxon>Ecdysozoa</taxon>
        <taxon>Arthropoda</taxon>
        <taxon>Chelicerata</taxon>
        <taxon>Arachnida</taxon>
        <taxon>Araneae</taxon>
        <taxon>Araneomorphae</taxon>
        <taxon>Entelegynae</taxon>
        <taxon>Araneoidea</taxon>
        <taxon>Araneidae</taxon>
        <taxon>Caerostris</taxon>
    </lineage>
</organism>